<organism evidence="3 4">
    <name type="scientific">Pigmentiphaga aceris</name>
    <dbReference type="NCBI Taxonomy" id="1940612"/>
    <lineage>
        <taxon>Bacteria</taxon>
        <taxon>Pseudomonadati</taxon>
        <taxon>Pseudomonadota</taxon>
        <taxon>Betaproteobacteria</taxon>
        <taxon>Burkholderiales</taxon>
        <taxon>Alcaligenaceae</taxon>
        <taxon>Pigmentiphaga</taxon>
    </lineage>
</organism>
<dbReference type="Proteomes" id="UP000325161">
    <property type="component" value="Chromosome"/>
</dbReference>
<keyword evidence="2" id="KW-0472">Membrane</keyword>
<feature type="compositionally biased region" description="Low complexity" evidence="1">
    <location>
        <begin position="75"/>
        <end position="85"/>
    </location>
</feature>
<feature type="transmembrane region" description="Helical" evidence="2">
    <location>
        <begin position="33"/>
        <end position="51"/>
    </location>
</feature>
<keyword evidence="4" id="KW-1185">Reference proteome</keyword>
<keyword evidence="2" id="KW-1133">Transmembrane helix</keyword>
<accession>A0A5C0B4Q7</accession>
<protein>
    <submittedName>
        <fullName evidence="3">Uncharacterized protein</fullName>
    </submittedName>
</protein>
<evidence type="ECO:0000313" key="3">
    <source>
        <dbReference type="EMBL" id="QEI07517.1"/>
    </source>
</evidence>
<dbReference type="EMBL" id="CP043046">
    <property type="protein sequence ID" value="QEI07517.1"/>
    <property type="molecule type" value="Genomic_DNA"/>
</dbReference>
<feature type="transmembrane region" description="Helical" evidence="2">
    <location>
        <begin position="148"/>
        <end position="167"/>
    </location>
</feature>
<sequence length="171" mass="17728">MKPLWFLAAWLASSVFGAFVALEKNRCGLCWFAMGVLFGPLALITTVGLPVKLARPTAPPKPDAPVAHANAPFGHASPAHPPAAHAPHHAHPAAAHPASPAHPHHAPTAHPAVAQALQAAHPPAAAHHAEPVHTPPKMSFLESAMERPAAGIAVAAVVVVLLLLYFASRHL</sequence>
<gene>
    <name evidence="3" type="ORF">FXN63_17985</name>
</gene>
<dbReference type="AlphaFoldDB" id="A0A5C0B4Q7"/>
<reference evidence="3 4" key="1">
    <citation type="submission" date="2019-08" db="EMBL/GenBank/DDBJ databases">
        <title>Amphibian skin-associated Pigmentiphaga: genome sequence and occurrence across geography and hosts.</title>
        <authorList>
            <person name="Bletz M.C."/>
            <person name="Bunk B."/>
            <person name="Sproeer C."/>
            <person name="Biwer P."/>
            <person name="Reiter S."/>
            <person name="Rabemananjara F.C.E."/>
            <person name="Schulz S."/>
            <person name="Overmann J."/>
            <person name="Vences M."/>
        </authorList>
    </citation>
    <scope>NUCLEOTIDE SEQUENCE [LARGE SCALE GENOMIC DNA]</scope>
    <source>
        <strain evidence="3 4">Mada1488</strain>
    </source>
</reference>
<feature type="compositionally biased region" description="Low complexity" evidence="1">
    <location>
        <begin position="92"/>
        <end position="101"/>
    </location>
</feature>
<name>A0A5C0B4Q7_9BURK</name>
<keyword evidence="2" id="KW-0812">Transmembrane</keyword>
<dbReference type="RefSeq" id="WP_148816564.1">
    <property type="nucleotide sequence ID" value="NZ_CP043046.1"/>
</dbReference>
<evidence type="ECO:0000256" key="1">
    <source>
        <dbReference type="SAM" id="MobiDB-lite"/>
    </source>
</evidence>
<dbReference type="OrthoDB" id="6053908at2"/>
<evidence type="ECO:0000313" key="4">
    <source>
        <dbReference type="Proteomes" id="UP000325161"/>
    </source>
</evidence>
<evidence type="ECO:0000256" key="2">
    <source>
        <dbReference type="SAM" id="Phobius"/>
    </source>
</evidence>
<dbReference type="KEGG" id="pacr:FXN63_17985"/>
<proteinExistence type="predicted"/>
<feature type="region of interest" description="Disordered" evidence="1">
    <location>
        <begin position="57"/>
        <end position="108"/>
    </location>
</feature>